<sequence>MAQLVPIEMVADAAVEDLLDQAFGRDRHARTAYRLRAGTRALPDLSFALVGDTGLLGSIQCWPVRFDGDDGISQPLVLVGPVAIAPAHQHGGLGRQLMQAMLSAADAQVLDLMLIGDPEYYGRFFGFTAGATGGWRLPGPVERHRLLARGATVPHGAGTLRPRVDVAAVA</sequence>
<dbReference type="Gene3D" id="3.40.630.30">
    <property type="match status" value="1"/>
</dbReference>
<evidence type="ECO:0000313" key="2">
    <source>
        <dbReference type="EMBL" id="PZQ62767.1"/>
    </source>
</evidence>
<dbReference type="InterPro" id="IPR016181">
    <property type="entry name" value="Acyl_CoA_acyltransferase"/>
</dbReference>
<organism evidence="2 3">
    <name type="scientific">Sphingomonas taxi</name>
    <dbReference type="NCBI Taxonomy" id="1549858"/>
    <lineage>
        <taxon>Bacteria</taxon>
        <taxon>Pseudomonadati</taxon>
        <taxon>Pseudomonadota</taxon>
        <taxon>Alphaproteobacteria</taxon>
        <taxon>Sphingomonadales</taxon>
        <taxon>Sphingomonadaceae</taxon>
        <taxon>Sphingomonas</taxon>
    </lineage>
</organism>
<comment type="caution">
    <text evidence="2">The sequence shown here is derived from an EMBL/GenBank/DDBJ whole genome shotgun (WGS) entry which is preliminary data.</text>
</comment>
<name>A0A2W5QXI2_9SPHN</name>
<accession>A0A2W5QXI2</accession>
<dbReference type="EMBL" id="QFQI01000001">
    <property type="protein sequence ID" value="PZQ62767.1"/>
    <property type="molecule type" value="Genomic_DNA"/>
</dbReference>
<feature type="domain" description="N-acetyltransferase" evidence="1">
    <location>
        <begin position="2"/>
        <end position="152"/>
    </location>
</feature>
<evidence type="ECO:0000259" key="1">
    <source>
        <dbReference type="PROSITE" id="PS51186"/>
    </source>
</evidence>
<dbReference type="CDD" id="cd04301">
    <property type="entry name" value="NAT_SF"/>
    <property type="match status" value="1"/>
</dbReference>
<dbReference type="SUPFAM" id="SSF55729">
    <property type="entry name" value="Acyl-CoA N-acyltransferases (Nat)"/>
    <property type="match status" value="1"/>
</dbReference>
<dbReference type="AlphaFoldDB" id="A0A2W5QXI2"/>
<dbReference type="Pfam" id="PF00583">
    <property type="entry name" value="Acetyltransf_1"/>
    <property type="match status" value="1"/>
</dbReference>
<protein>
    <submittedName>
        <fullName evidence="2">GNAT family N-acetyltransferase</fullName>
    </submittedName>
</protein>
<reference evidence="2 3" key="1">
    <citation type="submission" date="2017-08" db="EMBL/GenBank/DDBJ databases">
        <title>Infants hospitalized years apart are colonized by the same room-sourced microbial strains.</title>
        <authorList>
            <person name="Brooks B."/>
            <person name="Olm M.R."/>
            <person name="Firek B.A."/>
            <person name="Baker R."/>
            <person name="Thomas B.C."/>
            <person name="Morowitz M.J."/>
            <person name="Banfield J.F."/>
        </authorList>
    </citation>
    <scope>NUCLEOTIDE SEQUENCE [LARGE SCALE GENOMIC DNA]</scope>
    <source>
        <strain evidence="2">S2_005_001_R1_22</strain>
    </source>
</reference>
<dbReference type="Proteomes" id="UP000249229">
    <property type="component" value="Unassembled WGS sequence"/>
</dbReference>
<keyword evidence="2" id="KW-0808">Transferase</keyword>
<dbReference type="InterPro" id="IPR000182">
    <property type="entry name" value="GNAT_dom"/>
</dbReference>
<gene>
    <name evidence="2" type="ORF">DI544_00725</name>
</gene>
<dbReference type="PROSITE" id="PS51186">
    <property type="entry name" value="GNAT"/>
    <property type="match status" value="1"/>
</dbReference>
<proteinExistence type="predicted"/>
<dbReference type="GO" id="GO:0016747">
    <property type="term" value="F:acyltransferase activity, transferring groups other than amino-acyl groups"/>
    <property type="evidence" value="ECO:0007669"/>
    <property type="project" value="InterPro"/>
</dbReference>
<evidence type="ECO:0000313" key="3">
    <source>
        <dbReference type="Proteomes" id="UP000249229"/>
    </source>
</evidence>